<organism evidence="11 12">
    <name type="scientific">Enhydrobacter aerosaccus</name>
    <dbReference type="NCBI Taxonomy" id="225324"/>
    <lineage>
        <taxon>Bacteria</taxon>
        <taxon>Pseudomonadati</taxon>
        <taxon>Pseudomonadota</taxon>
        <taxon>Alphaproteobacteria</taxon>
        <taxon>Hyphomicrobiales</taxon>
        <taxon>Enhydrobacter</taxon>
    </lineage>
</organism>
<keyword evidence="3 9" id="KW-1003">Cell membrane</keyword>
<dbReference type="EMBL" id="FUWJ01000004">
    <property type="protein sequence ID" value="SKA10888.1"/>
    <property type="molecule type" value="Genomic_DNA"/>
</dbReference>
<evidence type="ECO:0000313" key="11">
    <source>
        <dbReference type="EMBL" id="SKA10888.1"/>
    </source>
</evidence>
<keyword evidence="4 9" id="KW-0808">Transferase</keyword>
<dbReference type="GO" id="GO:0016410">
    <property type="term" value="F:N-acyltransferase activity"/>
    <property type="evidence" value="ECO:0007669"/>
    <property type="project" value="UniProtKB-UniRule"/>
</dbReference>
<dbReference type="PROSITE" id="PS50263">
    <property type="entry name" value="CN_HYDROLASE"/>
    <property type="match status" value="1"/>
</dbReference>
<feature type="transmembrane region" description="Helical" evidence="9">
    <location>
        <begin position="29"/>
        <end position="46"/>
    </location>
</feature>
<dbReference type="UniPathway" id="UPA00666"/>
<dbReference type="InterPro" id="IPR045378">
    <property type="entry name" value="LNT_N"/>
</dbReference>
<gene>
    <name evidence="9" type="primary">lnt</name>
    <name evidence="11" type="ORF">SAMN02745126_03586</name>
</gene>
<dbReference type="GO" id="GO:0042158">
    <property type="term" value="P:lipoprotein biosynthetic process"/>
    <property type="evidence" value="ECO:0007669"/>
    <property type="project" value="UniProtKB-UniRule"/>
</dbReference>
<dbReference type="PANTHER" id="PTHR38686:SF1">
    <property type="entry name" value="APOLIPOPROTEIN N-ACYLTRANSFERASE"/>
    <property type="match status" value="1"/>
</dbReference>
<dbReference type="RefSeq" id="WP_085935276.1">
    <property type="nucleotide sequence ID" value="NZ_FUWJ01000004.1"/>
</dbReference>
<dbReference type="EC" id="2.3.1.269" evidence="9"/>
<comment type="catalytic activity">
    <reaction evidence="9">
        <text>N-terminal S-1,2-diacyl-sn-glyceryl-L-cysteinyl-[lipoprotein] + a glycerophospholipid = N-acyl-S-1,2-diacyl-sn-glyceryl-L-cysteinyl-[lipoprotein] + a 2-acyl-sn-glycero-3-phospholipid + H(+)</text>
        <dbReference type="Rhea" id="RHEA:48228"/>
        <dbReference type="Rhea" id="RHEA-COMP:14681"/>
        <dbReference type="Rhea" id="RHEA-COMP:14684"/>
        <dbReference type="ChEBI" id="CHEBI:15378"/>
        <dbReference type="ChEBI" id="CHEBI:136912"/>
        <dbReference type="ChEBI" id="CHEBI:140656"/>
        <dbReference type="ChEBI" id="CHEBI:140657"/>
        <dbReference type="ChEBI" id="CHEBI:140660"/>
        <dbReference type="EC" id="2.3.1.269"/>
    </reaction>
</comment>
<dbReference type="Gene3D" id="3.60.110.10">
    <property type="entry name" value="Carbon-nitrogen hydrolase"/>
    <property type="match status" value="1"/>
</dbReference>
<evidence type="ECO:0000313" key="12">
    <source>
        <dbReference type="Proteomes" id="UP000190092"/>
    </source>
</evidence>
<proteinExistence type="inferred from homology"/>
<name>A0A1T4R5E8_9HYPH</name>
<protein>
    <recommendedName>
        <fullName evidence="9">Apolipoprotein N-acyltransferase</fullName>
        <shortName evidence="9">ALP N-acyltransferase</shortName>
        <ecNumber evidence="9">2.3.1.269</ecNumber>
    </recommendedName>
</protein>
<keyword evidence="6 9" id="KW-1133">Transmembrane helix</keyword>
<comment type="function">
    <text evidence="9">Catalyzes the phospholipid dependent N-acylation of the N-terminal cysteine of apolipoprotein, the last step in lipoprotein maturation.</text>
</comment>
<dbReference type="InterPro" id="IPR004563">
    <property type="entry name" value="Apolipo_AcylTrfase"/>
</dbReference>
<dbReference type="GO" id="GO:0005886">
    <property type="term" value="C:plasma membrane"/>
    <property type="evidence" value="ECO:0007669"/>
    <property type="project" value="UniProtKB-SubCell"/>
</dbReference>
<feature type="transmembrane region" description="Helical" evidence="9">
    <location>
        <begin position="58"/>
        <end position="77"/>
    </location>
</feature>
<keyword evidence="7 9" id="KW-0472">Membrane</keyword>
<dbReference type="CDD" id="cd07571">
    <property type="entry name" value="ALP_N-acyl_transferase"/>
    <property type="match status" value="1"/>
</dbReference>
<evidence type="ECO:0000259" key="10">
    <source>
        <dbReference type="PROSITE" id="PS50263"/>
    </source>
</evidence>
<keyword evidence="12" id="KW-1185">Reference proteome</keyword>
<evidence type="ECO:0000256" key="1">
    <source>
        <dbReference type="ARBA" id="ARBA00004651"/>
    </source>
</evidence>
<dbReference type="Proteomes" id="UP000190092">
    <property type="component" value="Unassembled WGS sequence"/>
</dbReference>
<evidence type="ECO:0000256" key="7">
    <source>
        <dbReference type="ARBA" id="ARBA00023136"/>
    </source>
</evidence>
<dbReference type="STRING" id="225324.SAMN02745126_03586"/>
<feature type="transmembrane region" description="Helical" evidence="9">
    <location>
        <begin position="125"/>
        <end position="142"/>
    </location>
</feature>
<sequence>MRLEGKRALGVGLVSGALAALAMPPLDWLPLAVVGIVVFVWLWDGAPTWKAALLRGWAWGLGHFAVGSYWIVEAFFVPPADFKLLGPPIVLGLAVLLGFFPGLAAGATRWAALRWPFLGGRYRRLVILAVAWTAAEWLRGHIFTGYPWNPLGHVWTFATPLLQGAAVVGVYGLGTATFLILAAPTAGWRASMVALAIVGGAGVVGVAIMPPVGNEQDGPVVRIVQPNTAQSLKWDRDAAVRNLRRLIDLSHRPGFDRVAVVLWPETAVPFIVQPGSPILPVLAEAVPPNGYLLTGAERTAARYGDGVWNSLLAIDKSGAIVAHYDKVHLVPLGEYIPFHKDLPPLTGLVGRGSFEVGESHLTLALPGVPPFSPVICYEVIFPGAIVGSDRRPRWIVNVTNDAWFGVSSGPYQHLASARLRSVEEGLPMMRAANTGVSAVIDAYGRVLDSLDMEQEGTIDHALPPARPATPYSLWHDWILLIWLLSLLLPAVLKFPAGRLYRDNASP</sequence>
<evidence type="ECO:0000256" key="8">
    <source>
        <dbReference type="ARBA" id="ARBA00023315"/>
    </source>
</evidence>
<keyword evidence="11" id="KW-0449">Lipoprotein</keyword>
<evidence type="ECO:0000256" key="3">
    <source>
        <dbReference type="ARBA" id="ARBA00022475"/>
    </source>
</evidence>
<dbReference type="OrthoDB" id="9804277at2"/>
<dbReference type="SUPFAM" id="SSF56317">
    <property type="entry name" value="Carbon-nitrogen hydrolase"/>
    <property type="match status" value="1"/>
</dbReference>
<dbReference type="HAMAP" id="MF_01148">
    <property type="entry name" value="Lnt"/>
    <property type="match status" value="1"/>
</dbReference>
<comment type="similarity">
    <text evidence="2 9">Belongs to the CN hydrolase family. Apolipoprotein N-acyltransferase subfamily.</text>
</comment>
<keyword evidence="8 9" id="KW-0012">Acyltransferase</keyword>
<accession>A0A1T4R5E8</accession>
<comment type="subcellular location">
    <subcellularLocation>
        <location evidence="1 9">Cell membrane</location>
        <topology evidence="1 9">Multi-pass membrane protein</topology>
    </subcellularLocation>
</comment>
<feature type="domain" description="CN hydrolase" evidence="10">
    <location>
        <begin position="224"/>
        <end position="464"/>
    </location>
</feature>
<evidence type="ECO:0000256" key="5">
    <source>
        <dbReference type="ARBA" id="ARBA00022692"/>
    </source>
</evidence>
<dbReference type="InterPro" id="IPR003010">
    <property type="entry name" value="C-N_Hydrolase"/>
</dbReference>
<evidence type="ECO:0000256" key="4">
    <source>
        <dbReference type="ARBA" id="ARBA00022679"/>
    </source>
</evidence>
<dbReference type="PANTHER" id="PTHR38686">
    <property type="entry name" value="APOLIPOPROTEIN N-ACYLTRANSFERASE"/>
    <property type="match status" value="1"/>
</dbReference>
<feature type="transmembrane region" description="Helical" evidence="9">
    <location>
        <begin position="190"/>
        <end position="209"/>
    </location>
</feature>
<dbReference type="Pfam" id="PF20154">
    <property type="entry name" value="LNT_N"/>
    <property type="match status" value="1"/>
</dbReference>
<evidence type="ECO:0000256" key="2">
    <source>
        <dbReference type="ARBA" id="ARBA00010065"/>
    </source>
</evidence>
<evidence type="ECO:0000256" key="6">
    <source>
        <dbReference type="ARBA" id="ARBA00022989"/>
    </source>
</evidence>
<feature type="transmembrane region" description="Helical" evidence="9">
    <location>
        <begin position="89"/>
        <end position="113"/>
    </location>
</feature>
<dbReference type="NCBIfam" id="TIGR00546">
    <property type="entry name" value="lnt"/>
    <property type="match status" value="1"/>
</dbReference>
<feature type="transmembrane region" description="Helical" evidence="9">
    <location>
        <begin position="162"/>
        <end position="183"/>
    </location>
</feature>
<dbReference type="AlphaFoldDB" id="A0A1T4R5E8"/>
<evidence type="ECO:0000256" key="9">
    <source>
        <dbReference type="HAMAP-Rule" id="MF_01148"/>
    </source>
</evidence>
<reference evidence="12" key="1">
    <citation type="submission" date="2017-02" db="EMBL/GenBank/DDBJ databases">
        <authorList>
            <person name="Varghese N."/>
            <person name="Submissions S."/>
        </authorList>
    </citation>
    <scope>NUCLEOTIDE SEQUENCE [LARGE SCALE GENOMIC DNA]</scope>
    <source>
        <strain evidence="12">ATCC 27094</strain>
    </source>
</reference>
<dbReference type="InterPro" id="IPR036526">
    <property type="entry name" value="C-N_Hydrolase_sf"/>
</dbReference>
<dbReference type="Pfam" id="PF00795">
    <property type="entry name" value="CN_hydrolase"/>
    <property type="match status" value="1"/>
</dbReference>
<comment type="pathway">
    <text evidence="9">Protein modification; lipoprotein biosynthesis (N-acyl transfer).</text>
</comment>
<keyword evidence="5 9" id="KW-0812">Transmembrane</keyword>